<sequence>MSKKFNSKFIVRQGVIAALYVLMTVVPPLSNLSYGPIQLRLSEALTLLAFFNGEYIWGLTIGCLFANIFSPFGVLDIVVGTFASFLAAYFMSKCKNIWLSSIIPAIANILVGIQLYFIGVSKAGVLIVTGQIMVSEIIVVSLIGVPIFKMLIKNKVLVDYLKLNIKNKNLTINFKKMGK</sequence>
<accession>A0AC61MSS0</accession>
<dbReference type="Proteomes" id="UP000595814">
    <property type="component" value="Chromosome"/>
</dbReference>
<keyword evidence="2" id="KW-1185">Reference proteome</keyword>
<reference evidence="1 2" key="1">
    <citation type="journal article" date="2022" name="Int. J. Syst. Evol. Microbiol.">
        <title>Miniphocaeibacter halophilus sp. nov., an ammonium-tolerant acetate-producing bacterium isolated from a biogas system.</title>
        <authorList>
            <person name="Schnurer A."/>
            <person name="Singh A."/>
            <person name="Bi S."/>
            <person name="Qiao W."/>
            <person name="Westerholm M."/>
        </authorList>
    </citation>
    <scope>NUCLEOTIDE SEQUENCE [LARGE SCALE GENOMIC DNA]</scope>
    <source>
        <strain evidence="1 2">AMB_01</strain>
    </source>
</reference>
<organism evidence="1 2">
    <name type="scientific">Miniphocaeibacter halophilus</name>
    <dbReference type="NCBI Taxonomy" id="2931922"/>
    <lineage>
        <taxon>Bacteria</taxon>
        <taxon>Bacillati</taxon>
        <taxon>Bacillota</taxon>
        <taxon>Tissierellia</taxon>
        <taxon>Tissierellales</taxon>
        <taxon>Peptoniphilaceae</taxon>
        <taxon>Miniphocaeibacter</taxon>
    </lineage>
</organism>
<protein>
    <submittedName>
        <fullName evidence="1">QueT transporter family protein</fullName>
    </submittedName>
</protein>
<proteinExistence type="predicted"/>
<name>A0AC61MSS0_9FIRM</name>
<dbReference type="EMBL" id="CP066744">
    <property type="protein sequence ID" value="QQK08607.1"/>
    <property type="molecule type" value="Genomic_DNA"/>
</dbReference>
<evidence type="ECO:0000313" key="1">
    <source>
        <dbReference type="EMBL" id="QQK08607.1"/>
    </source>
</evidence>
<gene>
    <name evidence="1" type="ORF">JFY71_03440</name>
</gene>
<evidence type="ECO:0000313" key="2">
    <source>
        <dbReference type="Proteomes" id="UP000595814"/>
    </source>
</evidence>